<dbReference type="Proteomes" id="UP000663859">
    <property type="component" value="Unassembled WGS sequence"/>
</dbReference>
<proteinExistence type="predicted"/>
<evidence type="ECO:0000256" key="10">
    <source>
        <dbReference type="ARBA" id="ARBA00041912"/>
    </source>
</evidence>
<comment type="subcellular location">
    <subcellularLocation>
        <location evidence="1">Secreted</location>
    </subcellularLocation>
</comment>
<keyword evidence="4" id="KW-0413">Isomerase</keyword>
<protein>
    <recommendedName>
        <fullName evidence="11">L-dopachrome isomerase</fullName>
        <ecNumber evidence="8">5.3.2.1</ecNumber>
        <ecNumber evidence="7">5.3.3.12</ecNumber>
    </recommendedName>
    <alternativeName>
        <fullName evidence="9">L-dopachrome tautomerase</fullName>
    </alternativeName>
    <alternativeName>
        <fullName evidence="10">Phenylpyruvate tautomerase</fullName>
    </alternativeName>
</protein>
<evidence type="ECO:0000256" key="8">
    <source>
        <dbReference type="ARBA" id="ARBA00039086"/>
    </source>
</evidence>
<evidence type="ECO:0000256" key="11">
    <source>
        <dbReference type="ARBA" id="ARBA00042730"/>
    </source>
</evidence>
<comment type="caution">
    <text evidence="12">The sequence shown here is derived from an EMBL/GenBank/DDBJ whole genome shotgun (WGS) entry which is preliminary data.</text>
</comment>
<keyword evidence="3" id="KW-0964">Secreted</keyword>
<evidence type="ECO:0000256" key="6">
    <source>
        <dbReference type="ARBA" id="ARBA00036823"/>
    </source>
</evidence>
<reference evidence="12" key="1">
    <citation type="submission" date="2021-02" db="EMBL/GenBank/DDBJ databases">
        <authorList>
            <person name="Cremers G."/>
            <person name="Picone N."/>
        </authorList>
    </citation>
    <scope>NUCLEOTIDE SEQUENCE</scope>
    <source>
        <strain evidence="12">PQ17</strain>
    </source>
</reference>
<keyword evidence="2" id="KW-0202">Cytokine</keyword>
<sequence length="115" mass="12770">MPYVLIQTDVKLDPVHQKQALNKISQRVAKTLGKPAKYMMCALAPLEAISFGETEGKSAFVEVMAIGLPREKIQELATGICELVAESFCLEPSRVYVVFRDVLATHWAWNGKTFG</sequence>
<dbReference type="SUPFAM" id="SSF55331">
    <property type="entry name" value="Tautomerase/MIF"/>
    <property type="match status" value="1"/>
</dbReference>
<dbReference type="InterPro" id="IPR001398">
    <property type="entry name" value="Macrophage_inhib_fac"/>
</dbReference>
<dbReference type="RefSeq" id="WP_174583382.1">
    <property type="nucleotide sequence ID" value="NZ_CAJNOB010000027.1"/>
</dbReference>
<evidence type="ECO:0000256" key="1">
    <source>
        <dbReference type="ARBA" id="ARBA00004613"/>
    </source>
</evidence>
<dbReference type="Pfam" id="PF01187">
    <property type="entry name" value="MIF"/>
    <property type="match status" value="1"/>
</dbReference>
<dbReference type="EC" id="5.3.3.12" evidence="7"/>
<keyword evidence="13" id="KW-1185">Reference proteome</keyword>
<dbReference type="PANTHER" id="PTHR11954">
    <property type="entry name" value="D-DOPACHROME DECARBOXYLASE"/>
    <property type="match status" value="1"/>
</dbReference>
<dbReference type="GO" id="GO:0004167">
    <property type="term" value="F:dopachrome isomerase activity"/>
    <property type="evidence" value="ECO:0007669"/>
    <property type="project" value="UniProtKB-EC"/>
</dbReference>
<dbReference type="GO" id="GO:0050178">
    <property type="term" value="F:phenylpyruvate tautomerase activity"/>
    <property type="evidence" value="ECO:0007669"/>
    <property type="project" value="UniProtKB-EC"/>
</dbReference>
<gene>
    <name evidence="12" type="ORF">MPNT_330008</name>
</gene>
<name>A0A8J2FT15_9BACT</name>
<dbReference type="AlphaFoldDB" id="A0A8J2FT15"/>
<dbReference type="GO" id="GO:0005615">
    <property type="term" value="C:extracellular space"/>
    <property type="evidence" value="ECO:0007669"/>
    <property type="project" value="UniProtKB-KW"/>
</dbReference>
<dbReference type="EMBL" id="CAJNOB010000027">
    <property type="protein sequence ID" value="CAF0700123.1"/>
    <property type="molecule type" value="Genomic_DNA"/>
</dbReference>
<evidence type="ECO:0000256" key="5">
    <source>
        <dbReference type="ARBA" id="ARBA00036735"/>
    </source>
</evidence>
<comment type="catalytic activity">
    <reaction evidence="6">
        <text>L-dopachrome = 5,6-dihydroxyindole-2-carboxylate</text>
        <dbReference type="Rhea" id="RHEA:13041"/>
        <dbReference type="ChEBI" id="CHEBI:16875"/>
        <dbReference type="ChEBI" id="CHEBI:57509"/>
        <dbReference type="EC" id="5.3.3.12"/>
    </reaction>
</comment>
<dbReference type="EC" id="5.3.2.1" evidence="8"/>
<dbReference type="Gene3D" id="3.30.429.10">
    <property type="entry name" value="Macrophage Migration Inhibitory Factor"/>
    <property type="match status" value="1"/>
</dbReference>
<comment type="catalytic activity">
    <reaction evidence="5">
        <text>3-phenylpyruvate = enol-phenylpyruvate</text>
        <dbReference type="Rhea" id="RHEA:17097"/>
        <dbReference type="ChEBI" id="CHEBI:16815"/>
        <dbReference type="ChEBI" id="CHEBI:18005"/>
        <dbReference type="EC" id="5.3.2.1"/>
    </reaction>
</comment>
<evidence type="ECO:0000256" key="2">
    <source>
        <dbReference type="ARBA" id="ARBA00022514"/>
    </source>
</evidence>
<evidence type="ECO:0000313" key="12">
    <source>
        <dbReference type="EMBL" id="CAF0700123.1"/>
    </source>
</evidence>
<evidence type="ECO:0000256" key="9">
    <source>
        <dbReference type="ARBA" id="ARBA00041631"/>
    </source>
</evidence>
<dbReference type="InterPro" id="IPR014347">
    <property type="entry name" value="Tautomerase/MIF_sf"/>
</dbReference>
<dbReference type="PANTHER" id="PTHR11954:SF6">
    <property type="entry name" value="MACROPHAGE MIGRATION INHIBITORY FACTOR"/>
    <property type="match status" value="1"/>
</dbReference>
<accession>A0A8J2FT15</accession>
<evidence type="ECO:0000256" key="3">
    <source>
        <dbReference type="ARBA" id="ARBA00022525"/>
    </source>
</evidence>
<evidence type="ECO:0000313" key="13">
    <source>
        <dbReference type="Proteomes" id="UP000663859"/>
    </source>
</evidence>
<evidence type="ECO:0000256" key="7">
    <source>
        <dbReference type="ARBA" id="ARBA00038932"/>
    </source>
</evidence>
<evidence type="ECO:0000256" key="4">
    <source>
        <dbReference type="ARBA" id="ARBA00023235"/>
    </source>
</evidence>
<organism evidence="12 13">
    <name type="scientific">Candidatus Methylacidithermus pantelleriae</name>
    <dbReference type="NCBI Taxonomy" id="2744239"/>
    <lineage>
        <taxon>Bacteria</taxon>
        <taxon>Pseudomonadati</taxon>
        <taxon>Verrucomicrobiota</taxon>
        <taxon>Methylacidiphilae</taxon>
        <taxon>Methylacidiphilales</taxon>
        <taxon>Methylacidiphilaceae</taxon>
        <taxon>Candidatus Methylacidithermus</taxon>
    </lineage>
</organism>
<dbReference type="GO" id="GO:0005125">
    <property type="term" value="F:cytokine activity"/>
    <property type="evidence" value="ECO:0007669"/>
    <property type="project" value="UniProtKB-KW"/>
</dbReference>